<organism evidence="1 2">
    <name type="scientific">Eretmocerus hayati</name>
    <dbReference type="NCBI Taxonomy" id="131215"/>
    <lineage>
        <taxon>Eukaryota</taxon>
        <taxon>Metazoa</taxon>
        <taxon>Ecdysozoa</taxon>
        <taxon>Arthropoda</taxon>
        <taxon>Hexapoda</taxon>
        <taxon>Insecta</taxon>
        <taxon>Pterygota</taxon>
        <taxon>Neoptera</taxon>
        <taxon>Endopterygota</taxon>
        <taxon>Hymenoptera</taxon>
        <taxon>Apocrita</taxon>
        <taxon>Proctotrupomorpha</taxon>
        <taxon>Chalcidoidea</taxon>
        <taxon>Aphelinidae</taxon>
        <taxon>Aphelininae</taxon>
        <taxon>Eretmocerus</taxon>
    </lineage>
</organism>
<reference evidence="1" key="1">
    <citation type="submission" date="2023-04" db="EMBL/GenBank/DDBJ databases">
        <title>A chromosome-level genome assembly of the parasitoid wasp Eretmocerus hayati.</title>
        <authorList>
            <person name="Zhong Y."/>
            <person name="Liu S."/>
            <person name="Liu Y."/>
        </authorList>
    </citation>
    <scope>NUCLEOTIDE SEQUENCE</scope>
    <source>
        <strain evidence="1">ZJU_SS_LIU_2023</strain>
    </source>
</reference>
<accession>A0ACC2PAS4</accession>
<protein>
    <submittedName>
        <fullName evidence="1">Uncharacterized protein</fullName>
    </submittedName>
</protein>
<sequence>MFDKKSIPSPVMKLMIILSCYACFVRPSPPSFLDSTLTPEVWHELFNLLEKVVPHTQFSQGDSESNCSLTVYQNAAPSQELATPLESIPDLGGQISQHLDDRPVISGGATPSPEALRDLFDQLEELGPDSQLFQDDTESDRSLTNQNAAKSREVGMSLEDIPGPSHGVPENLDNDYHRLRCRFIELKNLMQIYDHQTSYFANILDQLGLTDVTLRLEIEQFFQTDQCYSPVRSIPQRDLEESLLQILAIYSDKMELAKKFEEFDKVLDKMGCKMNLRARKIAQSYVKSSRLGRCLSRQHLNIIEAYIVELSNMVRELNQSIQYMITEAMNAHYAQQNVSSNIKN</sequence>
<keyword evidence="2" id="KW-1185">Reference proteome</keyword>
<dbReference type="EMBL" id="CM056742">
    <property type="protein sequence ID" value="KAJ8680543.1"/>
    <property type="molecule type" value="Genomic_DNA"/>
</dbReference>
<dbReference type="Proteomes" id="UP001239111">
    <property type="component" value="Chromosome 2"/>
</dbReference>
<evidence type="ECO:0000313" key="2">
    <source>
        <dbReference type="Proteomes" id="UP001239111"/>
    </source>
</evidence>
<gene>
    <name evidence="1" type="ORF">QAD02_016330</name>
</gene>
<evidence type="ECO:0000313" key="1">
    <source>
        <dbReference type="EMBL" id="KAJ8680543.1"/>
    </source>
</evidence>
<comment type="caution">
    <text evidence="1">The sequence shown here is derived from an EMBL/GenBank/DDBJ whole genome shotgun (WGS) entry which is preliminary data.</text>
</comment>
<proteinExistence type="predicted"/>
<name>A0ACC2PAS4_9HYME</name>